<evidence type="ECO:0000313" key="2">
    <source>
        <dbReference type="EMBL" id="CAK9138327.1"/>
    </source>
</evidence>
<dbReference type="PANTHER" id="PTHR31431:SF1">
    <property type="entry name" value="NUCLEOPORIN NUP188"/>
    <property type="match status" value="1"/>
</dbReference>
<feature type="domain" description="Nucleoporin Nup188 N-terminal" evidence="1">
    <location>
        <begin position="46"/>
        <end position="430"/>
    </location>
</feature>
<dbReference type="PANTHER" id="PTHR31431">
    <property type="entry name" value="NUCLEOPORIN NUP188 HOMOLOG"/>
    <property type="match status" value="1"/>
</dbReference>
<dbReference type="Proteomes" id="UP001642360">
    <property type="component" value="Unassembled WGS sequence"/>
</dbReference>
<evidence type="ECO:0000313" key="3">
    <source>
        <dbReference type="Proteomes" id="UP001642360"/>
    </source>
</evidence>
<evidence type="ECO:0000259" key="1">
    <source>
        <dbReference type="Pfam" id="PF10487"/>
    </source>
</evidence>
<dbReference type="AlphaFoldDB" id="A0ABC8R8F8"/>
<protein>
    <recommendedName>
        <fullName evidence="1">Nucleoporin Nup188 N-terminal domain-containing protein</fullName>
    </recommendedName>
</protein>
<dbReference type="EMBL" id="CAUOFW020000879">
    <property type="protein sequence ID" value="CAK9138327.1"/>
    <property type="molecule type" value="Genomic_DNA"/>
</dbReference>
<dbReference type="Pfam" id="PF10487">
    <property type="entry name" value="Nup188_N"/>
    <property type="match status" value="1"/>
</dbReference>
<comment type="caution">
    <text evidence="2">The sequence shown here is derived from an EMBL/GenBank/DDBJ whole genome shotgun (WGS) entry which is preliminary data.</text>
</comment>
<reference evidence="2 3" key="1">
    <citation type="submission" date="2024-02" db="EMBL/GenBank/DDBJ databases">
        <authorList>
            <person name="Vignale AGUSTIN F."/>
            <person name="Sosa J E."/>
            <person name="Modenutti C."/>
        </authorList>
    </citation>
    <scope>NUCLEOTIDE SEQUENCE [LARGE SCALE GENOMIC DNA]</scope>
</reference>
<dbReference type="InterPro" id="IPR044840">
    <property type="entry name" value="Nup188"/>
</dbReference>
<proteinExistence type="predicted"/>
<dbReference type="InterPro" id="IPR018864">
    <property type="entry name" value="Nucleoporin_Nup188_N"/>
</dbReference>
<organism evidence="2 3">
    <name type="scientific">Ilex paraguariensis</name>
    <name type="common">yerba mate</name>
    <dbReference type="NCBI Taxonomy" id="185542"/>
    <lineage>
        <taxon>Eukaryota</taxon>
        <taxon>Viridiplantae</taxon>
        <taxon>Streptophyta</taxon>
        <taxon>Embryophyta</taxon>
        <taxon>Tracheophyta</taxon>
        <taxon>Spermatophyta</taxon>
        <taxon>Magnoliopsida</taxon>
        <taxon>eudicotyledons</taxon>
        <taxon>Gunneridae</taxon>
        <taxon>Pentapetalae</taxon>
        <taxon>asterids</taxon>
        <taxon>campanulids</taxon>
        <taxon>Aquifoliales</taxon>
        <taxon>Aquifoliaceae</taxon>
        <taxon>Ilex</taxon>
    </lineage>
</organism>
<accession>A0ABC8R8F8</accession>
<keyword evidence="3" id="KW-1185">Reference proteome</keyword>
<gene>
    <name evidence="2" type="ORF">ILEXP_LOCUS5426</name>
</gene>
<sequence>MATTSNSADQDTKSVDASLWWDSFSLLLTELENACLSSEFPPPLVKKLKENHKWFLETVSQFKPPNQKSREALDSSQVKIGSHQLVVEPEWKDAALEIGSILCLDEVQTYILVKRAIEHNTLPGDNIVHEILHLVMLQYYIERQCLLKCTRQILMYALYVGVGSKGHAMSEEVQKLISDGLESRLLSVLEDLLSSSYPEHMDVDLFTLWAEETLIEDNLILDIFFLAYYESFCTCNGKQWKNLCLVYEGIISGSYNLKKLAISPEAIVSIYHAKVQLLLILIETLNLENLLQMIHDETPFRQGSTAFCLIDIQEMDALVSGFNVFETKEAGPLILAWAVFLCLISSLPEKEENAVLMEIDHVNYVRQAFEAASLSYFLEILQSNVLKDSDVPIAGYRSVMRTFISAFIASYEISIQLEDNSLQLILDILTKIYRGEESLCIQFWDRDSIIDGPIRCLLCNLEGEFPFRTVELVRLLSALCEGTWPAECVYVEF</sequence>
<name>A0ABC8R8F8_9AQUA</name>